<feature type="region of interest" description="Disordered" evidence="9">
    <location>
        <begin position="276"/>
        <end position="297"/>
    </location>
</feature>
<evidence type="ECO:0000256" key="3">
    <source>
        <dbReference type="ARBA" id="ARBA00022553"/>
    </source>
</evidence>
<evidence type="ECO:0000256" key="2">
    <source>
        <dbReference type="ARBA" id="ARBA00012438"/>
    </source>
</evidence>
<evidence type="ECO:0000256" key="1">
    <source>
        <dbReference type="ARBA" id="ARBA00000085"/>
    </source>
</evidence>
<dbReference type="STRING" id="1404245.CGLY_04465"/>
<keyword evidence="10" id="KW-0812">Transmembrane</keyword>
<keyword evidence="10" id="KW-1133">Transmembrane helix</keyword>
<keyword evidence="5" id="KW-0547">Nucleotide-binding</keyword>
<dbReference type="AlphaFoldDB" id="X5E9M9"/>
<accession>X5E9M9</accession>
<evidence type="ECO:0000259" key="11">
    <source>
        <dbReference type="Pfam" id="PF07730"/>
    </source>
</evidence>
<sequence>MMDTVTAPQAQPGPFWRDRGLWLQLVIQSAVFFLFGAMDAGNAFSFGPVVPSWVLVAGYTLVFAGMLIQRWRAEVGLTVVAIGLVTAAGSLAGIYILAYLVVCYEAWFISAFVRRRRGMWLALLTGGSVAAVVLVSVVSGSGRAWGASTTAVDPAGETYTPPDAQLVMMGAVLGLLAVISIGLFWQLGMTTRRQYERMESLAARVELAAVAERTRIAREMHDIVAHSLTAVIAQADGGRYAGRQDPSKAIEALATISSTGRDALTQMRQLLSVLRSDRNGGGTADATRDTSAPPGVSGVAGLVEDARRSGVSVDYEVLGTAGTVDVAVGLTVYRTVQECLTNILKHAGPTRARVILDWNVTGKLRITVDNAPGNGLIDSDDSDDGRGQGLVGLRERARIHGGTAEWGASERYVGGWRVDVVLSV</sequence>
<evidence type="ECO:0000256" key="7">
    <source>
        <dbReference type="ARBA" id="ARBA00022840"/>
    </source>
</evidence>
<dbReference type="eggNOG" id="COG4585">
    <property type="taxonomic scope" value="Bacteria"/>
</dbReference>
<dbReference type="InterPro" id="IPR036890">
    <property type="entry name" value="HATPase_C_sf"/>
</dbReference>
<feature type="transmembrane region" description="Helical" evidence="10">
    <location>
        <begin position="166"/>
        <end position="188"/>
    </location>
</feature>
<feature type="transmembrane region" description="Helical" evidence="10">
    <location>
        <begin position="50"/>
        <end position="69"/>
    </location>
</feature>
<evidence type="ECO:0000256" key="9">
    <source>
        <dbReference type="SAM" id="MobiDB-lite"/>
    </source>
</evidence>
<evidence type="ECO:0000256" key="6">
    <source>
        <dbReference type="ARBA" id="ARBA00022777"/>
    </source>
</evidence>
<dbReference type="InterPro" id="IPR011712">
    <property type="entry name" value="Sig_transdc_His_kin_sub3_dim/P"/>
</dbReference>
<dbReference type="KEGG" id="cgy:CGLY_04465"/>
<dbReference type="HOGENOM" id="CLU_000445_20_1_11"/>
<dbReference type="PANTHER" id="PTHR24421">
    <property type="entry name" value="NITRATE/NITRITE SENSOR PROTEIN NARX-RELATED"/>
    <property type="match status" value="1"/>
</dbReference>
<keyword evidence="6 12" id="KW-0418">Kinase</keyword>
<keyword evidence="10" id="KW-0472">Membrane</keyword>
<feature type="transmembrane region" description="Helical" evidence="10">
    <location>
        <begin position="75"/>
        <end position="108"/>
    </location>
</feature>
<comment type="catalytic activity">
    <reaction evidence="1">
        <text>ATP + protein L-histidine = ADP + protein N-phospho-L-histidine.</text>
        <dbReference type="EC" id="2.7.13.3"/>
    </reaction>
</comment>
<dbReference type="Pfam" id="PF07730">
    <property type="entry name" value="HisKA_3"/>
    <property type="match status" value="1"/>
</dbReference>
<evidence type="ECO:0000256" key="5">
    <source>
        <dbReference type="ARBA" id="ARBA00022741"/>
    </source>
</evidence>
<dbReference type="EMBL" id="CP006842">
    <property type="protein sequence ID" value="AHW63341.1"/>
    <property type="molecule type" value="Genomic_DNA"/>
</dbReference>
<proteinExistence type="predicted"/>
<dbReference type="GO" id="GO:0046983">
    <property type="term" value="F:protein dimerization activity"/>
    <property type="evidence" value="ECO:0007669"/>
    <property type="project" value="InterPro"/>
</dbReference>
<keyword evidence="7" id="KW-0067">ATP-binding</keyword>
<dbReference type="Gene3D" id="1.20.5.1930">
    <property type="match status" value="1"/>
</dbReference>
<dbReference type="SUPFAM" id="SSF55874">
    <property type="entry name" value="ATPase domain of HSP90 chaperone/DNA topoisomerase II/histidine kinase"/>
    <property type="match status" value="1"/>
</dbReference>
<keyword evidence="4" id="KW-0808">Transferase</keyword>
<dbReference type="InterPro" id="IPR050482">
    <property type="entry name" value="Sensor_HK_TwoCompSys"/>
</dbReference>
<reference evidence="12 13" key="1">
    <citation type="journal article" date="2015" name="Int. J. Syst. Evol. Microbiol.">
        <title>Revisiting Corynebacterium glyciniphilum (ex Kubota et al., 1972) sp. nov., nom. rev., isolated from putrefied banana.</title>
        <authorList>
            <person name="Al-Dilaimi A."/>
            <person name="Bednarz H."/>
            <person name="Lomker A."/>
            <person name="Niehaus K."/>
            <person name="Kalinowski J."/>
            <person name="Ruckert C."/>
        </authorList>
    </citation>
    <scope>NUCLEOTIDE SEQUENCE [LARGE SCALE GENOMIC DNA]</scope>
    <source>
        <strain evidence="12">AJ 3170</strain>
    </source>
</reference>
<feature type="transmembrane region" description="Helical" evidence="10">
    <location>
        <begin position="20"/>
        <end position="38"/>
    </location>
</feature>
<feature type="domain" description="Signal transduction histidine kinase subgroup 3 dimerisation and phosphoacceptor" evidence="11">
    <location>
        <begin position="212"/>
        <end position="277"/>
    </location>
</feature>
<evidence type="ECO:0000313" key="13">
    <source>
        <dbReference type="Proteomes" id="UP000023703"/>
    </source>
</evidence>
<dbReference type="GO" id="GO:0005524">
    <property type="term" value="F:ATP binding"/>
    <property type="evidence" value="ECO:0007669"/>
    <property type="project" value="UniProtKB-KW"/>
</dbReference>
<feature type="transmembrane region" description="Helical" evidence="10">
    <location>
        <begin position="120"/>
        <end position="146"/>
    </location>
</feature>
<dbReference type="Gene3D" id="3.30.565.10">
    <property type="entry name" value="Histidine kinase-like ATPase, C-terminal domain"/>
    <property type="match status" value="1"/>
</dbReference>
<dbReference type="GO" id="GO:0000155">
    <property type="term" value="F:phosphorelay sensor kinase activity"/>
    <property type="evidence" value="ECO:0007669"/>
    <property type="project" value="InterPro"/>
</dbReference>
<protein>
    <recommendedName>
        <fullName evidence="2">histidine kinase</fullName>
        <ecNumber evidence="2">2.7.13.3</ecNumber>
    </recommendedName>
</protein>
<dbReference type="CDD" id="cd16917">
    <property type="entry name" value="HATPase_UhpB-NarQ-NarX-like"/>
    <property type="match status" value="1"/>
</dbReference>
<dbReference type="GO" id="GO:0016020">
    <property type="term" value="C:membrane"/>
    <property type="evidence" value="ECO:0007669"/>
    <property type="project" value="InterPro"/>
</dbReference>
<dbReference type="PANTHER" id="PTHR24421:SF10">
    <property type="entry name" value="NITRATE_NITRITE SENSOR PROTEIN NARQ"/>
    <property type="match status" value="1"/>
</dbReference>
<dbReference type="EC" id="2.7.13.3" evidence="2"/>
<evidence type="ECO:0000256" key="4">
    <source>
        <dbReference type="ARBA" id="ARBA00022679"/>
    </source>
</evidence>
<keyword evidence="8" id="KW-0902">Two-component regulatory system</keyword>
<evidence type="ECO:0000256" key="8">
    <source>
        <dbReference type="ARBA" id="ARBA00023012"/>
    </source>
</evidence>
<evidence type="ECO:0000313" key="12">
    <source>
        <dbReference type="EMBL" id="AHW63341.1"/>
    </source>
</evidence>
<organism evidence="12 13">
    <name type="scientific">Corynebacterium glyciniphilum AJ 3170</name>
    <dbReference type="NCBI Taxonomy" id="1404245"/>
    <lineage>
        <taxon>Bacteria</taxon>
        <taxon>Bacillati</taxon>
        <taxon>Actinomycetota</taxon>
        <taxon>Actinomycetes</taxon>
        <taxon>Mycobacteriales</taxon>
        <taxon>Corynebacteriaceae</taxon>
        <taxon>Corynebacterium</taxon>
    </lineage>
</organism>
<gene>
    <name evidence="12" type="ORF">CGLY_04465</name>
</gene>
<name>X5E9M9_9CORY</name>
<keyword evidence="13" id="KW-1185">Reference proteome</keyword>
<keyword evidence="3" id="KW-0597">Phosphoprotein</keyword>
<evidence type="ECO:0000256" key="10">
    <source>
        <dbReference type="SAM" id="Phobius"/>
    </source>
</evidence>
<dbReference type="Proteomes" id="UP000023703">
    <property type="component" value="Chromosome"/>
</dbReference>